<dbReference type="CDD" id="cd00761">
    <property type="entry name" value="Glyco_tranf_GTA_type"/>
    <property type="match status" value="1"/>
</dbReference>
<dbReference type="EMBL" id="JABFTS010000008">
    <property type="protein sequence ID" value="MCE8052938.1"/>
    <property type="molecule type" value="Genomic_DNA"/>
</dbReference>
<dbReference type="InterPro" id="IPR050834">
    <property type="entry name" value="Glycosyltransf_2"/>
</dbReference>
<dbReference type="SUPFAM" id="SSF53448">
    <property type="entry name" value="Nucleotide-diphospho-sugar transferases"/>
    <property type="match status" value="1"/>
</dbReference>
<comment type="caution">
    <text evidence="2">The sequence shown here is derived from an EMBL/GenBank/DDBJ whole genome shotgun (WGS) entry which is preliminary data.</text>
</comment>
<gene>
    <name evidence="2" type="ORF">HOP61_16720</name>
</gene>
<dbReference type="InterPro" id="IPR001173">
    <property type="entry name" value="Glyco_trans_2-like"/>
</dbReference>
<dbReference type="Gene3D" id="3.90.550.10">
    <property type="entry name" value="Spore Coat Polysaccharide Biosynthesis Protein SpsA, Chain A"/>
    <property type="match status" value="1"/>
</dbReference>
<feature type="domain" description="Glycosyltransferase 2-like" evidence="1">
    <location>
        <begin position="6"/>
        <end position="132"/>
    </location>
</feature>
<proteinExistence type="predicted"/>
<protein>
    <submittedName>
        <fullName evidence="2">Glycosyltransferase family 2 protein</fullName>
    </submittedName>
</protein>
<dbReference type="InterPro" id="IPR029044">
    <property type="entry name" value="Nucleotide-diphossugar_trans"/>
</dbReference>
<sequence length="314" mass="36270">MRPTVTVVMPVYNKAKYVGRAIQSVLDQTYPVMELLIVDDASTDESMKKVAAFDDPRIRVLSRTLSGPGGYAARNLGIRRATGDWIGFLDADDFWFPEHIERAMEVVKEFPDTSIISAGRIDQFGTKQKLDPFSERFMSKGAQVLYLSDYLQYACKGMRCIQTNTILIKRAALSSYMVFPEGRTNRSGDLFAWVKLMAKLKRMVWSPHVAAISYRDVVGVSRTATPSIHLFRQMVDEFGPFENDKDERWLKNYSNKMIKYAWLEAKKKRVALPMLLLPRSFYWMHDVAYCLKWTLISLVPFGILEWLKLRFQED</sequence>
<dbReference type="Pfam" id="PF00535">
    <property type="entry name" value="Glycos_transf_2"/>
    <property type="match status" value="1"/>
</dbReference>
<dbReference type="PANTHER" id="PTHR43685:SF2">
    <property type="entry name" value="GLYCOSYLTRANSFERASE 2-LIKE DOMAIN-CONTAINING PROTEIN"/>
    <property type="match status" value="1"/>
</dbReference>
<dbReference type="AlphaFoldDB" id="A0AAW4YZJ5"/>
<evidence type="ECO:0000313" key="3">
    <source>
        <dbReference type="Proteomes" id="UP001320178"/>
    </source>
</evidence>
<dbReference type="Proteomes" id="UP001320178">
    <property type="component" value="Unassembled WGS sequence"/>
</dbReference>
<reference evidence="2" key="2">
    <citation type="journal article" date="2021" name="Front. Microbiol.">
        <title>Aerobic Denitrification and Heterotrophic Sulfur Oxidation in the Genus Halomonas Revealed by Six Novel Species Characterizations and Genome-Based Analysis.</title>
        <authorList>
            <person name="Wang L."/>
            <person name="Shao Z."/>
        </authorList>
    </citation>
    <scope>NUCLEOTIDE SEQUENCE</scope>
    <source>
        <strain evidence="2">MCCC 1A05776</strain>
    </source>
</reference>
<evidence type="ECO:0000313" key="2">
    <source>
        <dbReference type="EMBL" id="MCE8052938.1"/>
    </source>
</evidence>
<dbReference type="PANTHER" id="PTHR43685">
    <property type="entry name" value="GLYCOSYLTRANSFERASE"/>
    <property type="match status" value="1"/>
</dbReference>
<accession>A0AAW4YZJ5</accession>
<organism evidence="2 3">
    <name type="scientific">Billgrantia desiderata</name>
    <dbReference type="NCBI Taxonomy" id="52021"/>
    <lineage>
        <taxon>Bacteria</taxon>
        <taxon>Pseudomonadati</taxon>
        <taxon>Pseudomonadota</taxon>
        <taxon>Gammaproteobacteria</taxon>
        <taxon>Oceanospirillales</taxon>
        <taxon>Halomonadaceae</taxon>
        <taxon>Billgrantia</taxon>
    </lineage>
</organism>
<dbReference type="RefSeq" id="WP_176342773.1">
    <property type="nucleotide sequence ID" value="NZ_JAAQTN010000029.1"/>
</dbReference>
<name>A0AAW4YZJ5_9GAMM</name>
<evidence type="ECO:0000259" key="1">
    <source>
        <dbReference type="Pfam" id="PF00535"/>
    </source>
</evidence>
<reference evidence="2" key="1">
    <citation type="submission" date="2020-05" db="EMBL/GenBank/DDBJ databases">
        <authorList>
            <person name="Wang L."/>
            <person name="Shao Z."/>
        </authorList>
    </citation>
    <scope>NUCLEOTIDE SEQUENCE</scope>
    <source>
        <strain evidence="2">MCCC 1A05776</strain>
    </source>
</reference>